<protein>
    <submittedName>
        <fullName evidence="1">Uncharacterized protein</fullName>
    </submittedName>
</protein>
<sequence>MATTTRSKHKQMKQMAKEAVVEKENLAQDVIEESEDDSVYEVETSHLTIEESENDPDYEAKDSHVLLQDITTLSADISNITIDDIEAEYLEISKQSKQ</sequence>
<accession>A0A915YS34</accession>
<evidence type="ECO:0000313" key="2">
    <source>
        <dbReference type="Proteomes" id="UP000684084"/>
    </source>
</evidence>
<gene>
    <name evidence="1" type="ORF">CHRIB12_LOCUS2573</name>
</gene>
<dbReference type="OrthoDB" id="2309955at2759"/>
<dbReference type="Proteomes" id="UP000684084">
    <property type="component" value="Unassembled WGS sequence"/>
</dbReference>
<dbReference type="EMBL" id="CAGKOT010000003">
    <property type="protein sequence ID" value="CAB5325823.1"/>
    <property type="molecule type" value="Genomic_DNA"/>
</dbReference>
<name>A0A915YS34_9GLOM</name>
<evidence type="ECO:0000313" key="1">
    <source>
        <dbReference type="EMBL" id="CAB5325823.1"/>
    </source>
</evidence>
<dbReference type="AlphaFoldDB" id="A0A915YS34"/>
<organism evidence="1 2">
    <name type="scientific">Rhizophagus irregularis</name>
    <dbReference type="NCBI Taxonomy" id="588596"/>
    <lineage>
        <taxon>Eukaryota</taxon>
        <taxon>Fungi</taxon>
        <taxon>Fungi incertae sedis</taxon>
        <taxon>Mucoromycota</taxon>
        <taxon>Glomeromycotina</taxon>
        <taxon>Glomeromycetes</taxon>
        <taxon>Glomerales</taxon>
        <taxon>Glomeraceae</taxon>
        <taxon>Rhizophagus</taxon>
    </lineage>
</organism>
<reference evidence="1" key="1">
    <citation type="submission" date="2020-05" db="EMBL/GenBank/DDBJ databases">
        <authorList>
            <person name="Rincon C."/>
            <person name="Sanders R I."/>
            <person name="Robbins C."/>
            <person name="Chaturvedi A."/>
        </authorList>
    </citation>
    <scope>NUCLEOTIDE SEQUENCE</scope>
    <source>
        <strain evidence="1">CHB12</strain>
    </source>
</reference>
<comment type="caution">
    <text evidence="1">The sequence shown here is derived from an EMBL/GenBank/DDBJ whole genome shotgun (WGS) entry which is preliminary data.</text>
</comment>
<proteinExistence type="predicted"/>